<accession>A0AAE1VDJ1</accession>
<proteinExistence type="predicted"/>
<evidence type="ECO:0000256" key="1">
    <source>
        <dbReference type="SAM" id="MobiDB-lite"/>
    </source>
</evidence>
<organism evidence="2 3">
    <name type="scientific">Anisodus tanguticus</name>
    <dbReference type="NCBI Taxonomy" id="243964"/>
    <lineage>
        <taxon>Eukaryota</taxon>
        <taxon>Viridiplantae</taxon>
        <taxon>Streptophyta</taxon>
        <taxon>Embryophyta</taxon>
        <taxon>Tracheophyta</taxon>
        <taxon>Spermatophyta</taxon>
        <taxon>Magnoliopsida</taxon>
        <taxon>eudicotyledons</taxon>
        <taxon>Gunneridae</taxon>
        <taxon>Pentapetalae</taxon>
        <taxon>asterids</taxon>
        <taxon>lamiids</taxon>
        <taxon>Solanales</taxon>
        <taxon>Solanaceae</taxon>
        <taxon>Solanoideae</taxon>
        <taxon>Hyoscyameae</taxon>
        <taxon>Anisodus</taxon>
    </lineage>
</organism>
<sequence>MRKNSIKASTQGSTFFGTKAHPRRGSTFFGRPVNYSKGATIQGCKMSNSFLIVII</sequence>
<dbReference type="EMBL" id="JAVYJV010000012">
    <property type="protein sequence ID" value="KAK4357534.1"/>
    <property type="molecule type" value="Genomic_DNA"/>
</dbReference>
<feature type="compositionally biased region" description="Polar residues" evidence="1">
    <location>
        <begin position="1"/>
        <end position="16"/>
    </location>
</feature>
<comment type="caution">
    <text evidence="2">The sequence shown here is derived from an EMBL/GenBank/DDBJ whole genome shotgun (WGS) entry which is preliminary data.</text>
</comment>
<keyword evidence="3" id="KW-1185">Reference proteome</keyword>
<reference evidence="2" key="1">
    <citation type="submission" date="2023-12" db="EMBL/GenBank/DDBJ databases">
        <title>Genome assembly of Anisodus tanguticus.</title>
        <authorList>
            <person name="Wang Y.-J."/>
        </authorList>
    </citation>
    <scope>NUCLEOTIDE SEQUENCE</scope>
    <source>
        <strain evidence="2">KB-2021</strain>
        <tissue evidence="2">Leaf</tissue>
    </source>
</reference>
<evidence type="ECO:0000313" key="3">
    <source>
        <dbReference type="Proteomes" id="UP001291623"/>
    </source>
</evidence>
<evidence type="ECO:0000313" key="2">
    <source>
        <dbReference type="EMBL" id="KAK4357534.1"/>
    </source>
</evidence>
<feature type="region of interest" description="Disordered" evidence="1">
    <location>
        <begin position="1"/>
        <end position="20"/>
    </location>
</feature>
<name>A0AAE1VDJ1_9SOLA</name>
<gene>
    <name evidence="2" type="ORF">RND71_023144</name>
</gene>
<dbReference type="AlphaFoldDB" id="A0AAE1VDJ1"/>
<protein>
    <submittedName>
        <fullName evidence="2">Uncharacterized protein</fullName>
    </submittedName>
</protein>
<dbReference type="Proteomes" id="UP001291623">
    <property type="component" value="Unassembled WGS sequence"/>
</dbReference>